<dbReference type="EMBL" id="CM007906">
    <property type="protein sequence ID" value="OTF85139.1"/>
    <property type="molecule type" value="Genomic_DNA"/>
</dbReference>
<keyword evidence="3" id="KW-1185">Reference proteome</keyword>
<accession>A0A251RQM7</accession>
<name>A0A251RQM7_HELAN</name>
<protein>
    <submittedName>
        <fullName evidence="2">Putative F-box domain, Leucine-rich repeat domain, L domain-like protein</fullName>
    </submittedName>
</protein>
<dbReference type="Gene3D" id="3.80.10.10">
    <property type="entry name" value="Ribonuclease Inhibitor"/>
    <property type="match status" value="1"/>
</dbReference>
<evidence type="ECO:0000313" key="2">
    <source>
        <dbReference type="EMBL" id="OTF85139.1"/>
    </source>
</evidence>
<dbReference type="Proteomes" id="UP000215914">
    <property type="component" value="Chromosome 17"/>
</dbReference>
<dbReference type="InterPro" id="IPR032675">
    <property type="entry name" value="LRR_dom_sf"/>
</dbReference>
<dbReference type="STRING" id="4232.A0A251RQM7"/>
<dbReference type="InterPro" id="IPR053197">
    <property type="entry name" value="F-box_SCFL_complex_component"/>
</dbReference>
<dbReference type="SUPFAM" id="SSF52058">
    <property type="entry name" value="L domain-like"/>
    <property type="match status" value="1"/>
</dbReference>
<dbReference type="Pfam" id="PF00646">
    <property type="entry name" value="F-box"/>
    <property type="match status" value="1"/>
</dbReference>
<dbReference type="AlphaFoldDB" id="A0A251RQM7"/>
<dbReference type="PANTHER" id="PTHR34223">
    <property type="entry name" value="OS11G0201299 PROTEIN"/>
    <property type="match status" value="1"/>
</dbReference>
<evidence type="ECO:0000259" key="1">
    <source>
        <dbReference type="Pfam" id="PF00646"/>
    </source>
</evidence>
<evidence type="ECO:0000313" key="3">
    <source>
        <dbReference type="Proteomes" id="UP000215914"/>
    </source>
</evidence>
<dbReference type="CDD" id="cd22160">
    <property type="entry name" value="F-box_AtFBL13-like"/>
    <property type="match status" value="1"/>
</dbReference>
<feature type="domain" description="F-box" evidence="1">
    <location>
        <begin position="17"/>
        <end position="56"/>
    </location>
</feature>
<dbReference type="InterPro" id="IPR036047">
    <property type="entry name" value="F-box-like_dom_sf"/>
</dbReference>
<sequence>MDSRHGKVRMNVEGDRLSTLPDDLIHKILFFLGIRYAVQTSVLSPRWRYIWTTMPCLDFSSEDLHYRRFFKFVTRFLSGRNNQTKVHCVKLAFHEKDGHLFVERVLEFAFSNNVKRLNITCLYETENVGFLQGFLQRSYETPLSVYNSQSLENLTLSFTYSYTYRSYITIPPTWYMPALTTLNLLCVVLNAGKTTEKYDSLFWNCANLKNLTLKGCRIMDGSEYLNICHHGLSNLTLGNGLGGVNVVTPQLKNLTIRNWPGIHLISAPNLASLHYKDDDYGRLLKVSTDLLHLQKADICILQHSGSLQSLFSGLRLQPYIHNIVFLLQQLRSVKFLTLNLELVKLLSSSVELISDQPSPFTDLKSLKIYPADITIPEVTLSTEVKNFLLDSSQGATFTLVSHEEVRAVRNVASAENLMRKLQVLLDKWKENSEINTTDMEQDKAPMESQTATMHEQVEVENERAFPDTKIKWHFGDRMTHIESYWEGLNEQYEKGYENTGHTISMLREIKVILTKLPASHRDKLEGRFSGLCVEAETIMDNVMDCMKIKCGKTPNRSNVSSHELVTSPQRSS</sequence>
<proteinExistence type="predicted"/>
<dbReference type="InterPro" id="IPR001810">
    <property type="entry name" value="F-box_dom"/>
</dbReference>
<dbReference type="SUPFAM" id="SSF81383">
    <property type="entry name" value="F-box domain"/>
    <property type="match status" value="1"/>
</dbReference>
<gene>
    <name evidence="2" type="ORF">HannXRQ_Chr17g0536751</name>
</gene>
<organism evidence="2 3">
    <name type="scientific">Helianthus annuus</name>
    <name type="common">Common sunflower</name>
    <dbReference type="NCBI Taxonomy" id="4232"/>
    <lineage>
        <taxon>Eukaryota</taxon>
        <taxon>Viridiplantae</taxon>
        <taxon>Streptophyta</taxon>
        <taxon>Embryophyta</taxon>
        <taxon>Tracheophyta</taxon>
        <taxon>Spermatophyta</taxon>
        <taxon>Magnoliopsida</taxon>
        <taxon>eudicotyledons</taxon>
        <taxon>Gunneridae</taxon>
        <taxon>Pentapetalae</taxon>
        <taxon>asterids</taxon>
        <taxon>campanulids</taxon>
        <taxon>Asterales</taxon>
        <taxon>Asteraceae</taxon>
        <taxon>Asteroideae</taxon>
        <taxon>Heliantheae alliance</taxon>
        <taxon>Heliantheae</taxon>
        <taxon>Helianthus</taxon>
    </lineage>
</organism>
<dbReference type="PANTHER" id="PTHR34223:SF101">
    <property type="entry name" value="F-BOX DOMAIN-CONTAINING PROTEIN"/>
    <property type="match status" value="1"/>
</dbReference>
<dbReference type="InterPro" id="IPR053781">
    <property type="entry name" value="F-box_AtFBL13-like"/>
</dbReference>
<reference evidence="3" key="1">
    <citation type="journal article" date="2017" name="Nature">
        <title>The sunflower genome provides insights into oil metabolism, flowering and Asterid evolution.</title>
        <authorList>
            <person name="Badouin H."/>
            <person name="Gouzy J."/>
            <person name="Grassa C.J."/>
            <person name="Murat F."/>
            <person name="Staton S.E."/>
            <person name="Cottret L."/>
            <person name="Lelandais-Briere C."/>
            <person name="Owens G.L."/>
            <person name="Carrere S."/>
            <person name="Mayjonade B."/>
            <person name="Legrand L."/>
            <person name="Gill N."/>
            <person name="Kane N.C."/>
            <person name="Bowers J.E."/>
            <person name="Hubner S."/>
            <person name="Bellec A."/>
            <person name="Berard A."/>
            <person name="Berges H."/>
            <person name="Blanchet N."/>
            <person name="Boniface M.C."/>
            <person name="Brunel D."/>
            <person name="Catrice O."/>
            <person name="Chaidir N."/>
            <person name="Claudel C."/>
            <person name="Donnadieu C."/>
            <person name="Faraut T."/>
            <person name="Fievet G."/>
            <person name="Helmstetter N."/>
            <person name="King M."/>
            <person name="Knapp S.J."/>
            <person name="Lai Z."/>
            <person name="Le Paslier M.C."/>
            <person name="Lippi Y."/>
            <person name="Lorenzon L."/>
            <person name="Mandel J.R."/>
            <person name="Marage G."/>
            <person name="Marchand G."/>
            <person name="Marquand E."/>
            <person name="Bret-Mestries E."/>
            <person name="Morien E."/>
            <person name="Nambeesan S."/>
            <person name="Nguyen T."/>
            <person name="Pegot-Espagnet P."/>
            <person name="Pouilly N."/>
            <person name="Raftis F."/>
            <person name="Sallet E."/>
            <person name="Schiex T."/>
            <person name="Thomas J."/>
            <person name="Vandecasteele C."/>
            <person name="Vares D."/>
            <person name="Vear F."/>
            <person name="Vautrin S."/>
            <person name="Crespi M."/>
            <person name="Mangin B."/>
            <person name="Burke J.M."/>
            <person name="Salse J."/>
            <person name="Munos S."/>
            <person name="Vincourt P."/>
            <person name="Rieseberg L.H."/>
            <person name="Langlade N.B."/>
        </authorList>
    </citation>
    <scope>NUCLEOTIDE SEQUENCE [LARGE SCALE GENOMIC DNA]</scope>
    <source>
        <strain evidence="3">cv. SF193</strain>
    </source>
</reference>
<dbReference type="InParanoid" id="A0A251RQM7"/>